<evidence type="ECO:0000259" key="1">
    <source>
        <dbReference type="Pfam" id="PF13304"/>
    </source>
</evidence>
<dbReference type="SUPFAM" id="SSF52540">
    <property type="entry name" value="P-loop containing nucleoside triphosphate hydrolases"/>
    <property type="match status" value="1"/>
</dbReference>
<dbReference type="Gene3D" id="3.40.50.300">
    <property type="entry name" value="P-loop containing nucleotide triphosphate hydrolases"/>
    <property type="match status" value="1"/>
</dbReference>
<dbReference type="STRING" id="113562.SAMN04489716_9026"/>
<dbReference type="GO" id="GO:0005524">
    <property type="term" value="F:ATP binding"/>
    <property type="evidence" value="ECO:0007669"/>
    <property type="project" value="InterPro"/>
</dbReference>
<protein>
    <recommendedName>
        <fullName evidence="1">ATPase AAA-type core domain-containing protein</fullName>
    </recommendedName>
</protein>
<feature type="domain" description="ATPase AAA-type core" evidence="1">
    <location>
        <begin position="6"/>
        <end position="51"/>
    </location>
</feature>
<dbReference type="Pfam" id="PF13304">
    <property type="entry name" value="AAA_21"/>
    <property type="match status" value="1"/>
</dbReference>
<evidence type="ECO:0000313" key="2">
    <source>
        <dbReference type="EMBL" id="SDT80017.1"/>
    </source>
</evidence>
<dbReference type="GO" id="GO:0016887">
    <property type="term" value="F:ATP hydrolysis activity"/>
    <property type="evidence" value="ECO:0007669"/>
    <property type="project" value="InterPro"/>
</dbReference>
<sequence length="171" mass="18845">MDFGPFTSIAGANGIGKSNVFDAIEFLSYPASDSLVEAARRVRGASGISGDPRDLFWDGYREHPRQIRLAAEMLVPAEVEDDLGAPTTPTTTFLRYEVTLGYSAADGEGGIGLLKVADETGRRRERVAKRFNQNRRQLLEQLDRNGAVTKLESWQRLVSDIDDIVSRWAAG</sequence>
<dbReference type="Proteomes" id="UP000198688">
    <property type="component" value="Chromosome I"/>
</dbReference>
<dbReference type="RefSeq" id="WP_197686047.1">
    <property type="nucleotide sequence ID" value="NZ_BOMJ01000060.1"/>
</dbReference>
<organism evidence="2 3">
    <name type="scientific">Actinoplanes derwentensis</name>
    <dbReference type="NCBI Taxonomy" id="113562"/>
    <lineage>
        <taxon>Bacteria</taxon>
        <taxon>Bacillati</taxon>
        <taxon>Actinomycetota</taxon>
        <taxon>Actinomycetes</taxon>
        <taxon>Micromonosporales</taxon>
        <taxon>Micromonosporaceae</taxon>
        <taxon>Actinoplanes</taxon>
    </lineage>
</organism>
<accession>A0A1H2DBQ2</accession>
<dbReference type="InterPro" id="IPR003959">
    <property type="entry name" value="ATPase_AAA_core"/>
</dbReference>
<dbReference type="EMBL" id="LT629758">
    <property type="protein sequence ID" value="SDT80017.1"/>
    <property type="molecule type" value="Genomic_DNA"/>
</dbReference>
<evidence type="ECO:0000313" key="3">
    <source>
        <dbReference type="Proteomes" id="UP000198688"/>
    </source>
</evidence>
<dbReference type="InterPro" id="IPR027417">
    <property type="entry name" value="P-loop_NTPase"/>
</dbReference>
<reference evidence="2 3" key="1">
    <citation type="submission" date="2016-10" db="EMBL/GenBank/DDBJ databases">
        <authorList>
            <person name="de Groot N.N."/>
        </authorList>
    </citation>
    <scope>NUCLEOTIDE SEQUENCE [LARGE SCALE GENOMIC DNA]</scope>
    <source>
        <strain evidence="2 3">DSM 43941</strain>
    </source>
</reference>
<keyword evidence="3" id="KW-1185">Reference proteome</keyword>
<proteinExistence type="predicted"/>
<gene>
    <name evidence="2" type="ORF">SAMN04489716_9026</name>
</gene>
<name>A0A1H2DBQ2_9ACTN</name>
<dbReference type="AlphaFoldDB" id="A0A1H2DBQ2"/>